<sequence length="349" mass="38541">MATSNSSSIPVELFENICRFINLYHAAPSAEARLAAFIVRDSPSSTLRALFCFIAVIMLCLHKNDGAYFTPHVGSMFALTSIFSALGVGLLICYELNFWDGKVLPNPLFVQTLVWYPVWLGSFCMVWGAAIAALSLLNQPEVRNSTLGLENVKKIQMSSRMWNILVVGLPVMISIALIGSVIYANSPAPSWIKQELIFGDGTFSTATAITPRCKNAEQKVTPLTISLPLEIAGSPVVHLDPNIPAYQVQKRQQQAWNRPRSNGNTNNSCTTFLTIWGTIVPDVVLKDGKVRMQFIVILLVLFAFYGISINLGILYQAWSTSRKLVSSPKSTKPKYLNFSLKSFGIRGKQ</sequence>
<organism evidence="2 3">
    <name type="scientific">Puccinia coronata f. sp. avenae</name>
    <dbReference type="NCBI Taxonomy" id="200324"/>
    <lineage>
        <taxon>Eukaryota</taxon>
        <taxon>Fungi</taxon>
        <taxon>Dikarya</taxon>
        <taxon>Basidiomycota</taxon>
        <taxon>Pucciniomycotina</taxon>
        <taxon>Pucciniomycetes</taxon>
        <taxon>Pucciniales</taxon>
        <taxon>Pucciniaceae</taxon>
        <taxon>Puccinia</taxon>
    </lineage>
</organism>
<keyword evidence="1" id="KW-0812">Transmembrane</keyword>
<name>A0A2N5VZ65_9BASI</name>
<dbReference type="Proteomes" id="UP000235388">
    <property type="component" value="Unassembled WGS sequence"/>
</dbReference>
<keyword evidence="1" id="KW-1133">Transmembrane helix</keyword>
<gene>
    <name evidence="2" type="ORF">PCANC_10519</name>
</gene>
<evidence type="ECO:0000313" key="2">
    <source>
        <dbReference type="EMBL" id="PLW55289.1"/>
    </source>
</evidence>
<evidence type="ECO:0000256" key="1">
    <source>
        <dbReference type="SAM" id="Phobius"/>
    </source>
</evidence>
<feature type="transmembrane region" description="Helical" evidence="1">
    <location>
        <begin position="73"/>
        <end position="94"/>
    </location>
</feature>
<dbReference type="OrthoDB" id="2505253at2759"/>
<feature type="transmembrane region" description="Helical" evidence="1">
    <location>
        <begin position="294"/>
        <end position="315"/>
    </location>
</feature>
<keyword evidence="3" id="KW-1185">Reference proteome</keyword>
<keyword evidence="1" id="KW-0472">Membrane</keyword>
<feature type="transmembrane region" description="Helical" evidence="1">
    <location>
        <begin position="162"/>
        <end position="184"/>
    </location>
</feature>
<dbReference type="EMBL" id="PGCJ01000034">
    <property type="protein sequence ID" value="PLW55289.1"/>
    <property type="molecule type" value="Genomic_DNA"/>
</dbReference>
<feature type="transmembrane region" description="Helical" evidence="1">
    <location>
        <begin position="45"/>
        <end position="61"/>
    </location>
</feature>
<comment type="caution">
    <text evidence="2">The sequence shown here is derived from an EMBL/GenBank/DDBJ whole genome shotgun (WGS) entry which is preliminary data.</text>
</comment>
<evidence type="ECO:0000313" key="3">
    <source>
        <dbReference type="Proteomes" id="UP000235388"/>
    </source>
</evidence>
<dbReference type="AlphaFoldDB" id="A0A2N5VZ65"/>
<proteinExistence type="predicted"/>
<accession>A0A2N5VZ65</accession>
<protein>
    <submittedName>
        <fullName evidence="2">Uncharacterized protein</fullName>
    </submittedName>
</protein>
<reference evidence="2 3" key="1">
    <citation type="submission" date="2017-11" db="EMBL/GenBank/DDBJ databases">
        <title>De novo assembly and phasing of dikaryotic genomes from two isolates of Puccinia coronata f. sp. avenae, the causal agent of oat crown rust.</title>
        <authorList>
            <person name="Miller M.E."/>
            <person name="Zhang Y."/>
            <person name="Omidvar V."/>
            <person name="Sperschneider J."/>
            <person name="Schwessinger B."/>
            <person name="Raley C."/>
            <person name="Palmer J.M."/>
            <person name="Garnica D."/>
            <person name="Upadhyaya N."/>
            <person name="Rathjen J."/>
            <person name="Taylor J.M."/>
            <person name="Park R.F."/>
            <person name="Dodds P.N."/>
            <person name="Hirsch C.D."/>
            <person name="Kianian S.F."/>
            <person name="Figueroa M."/>
        </authorList>
    </citation>
    <scope>NUCLEOTIDE SEQUENCE [LARGE SCALE GENOMIC DNA]</scope>
    <source>
        <strain evidence="2">12NC29</strain>
    </source>
</reference>
<feature type="transmembrane region" description="Helical" evidence="1">
    <location>
        <begin position="114"/>
        <end position="137"/>
    </location>
</feature>